<feature type="domain" description="DUF1232" evidence="5">
    <location>
        <begin position="57"/>
        <end position="93"/>
    </location>
</feature>
<evidence type="ECO:0000313" key="6">
    <source>
        <dbReference type="EMBL" id="NYI96619.1"/>
    </source>
</evidence>
<dbReference type="GO" id="GO:0012505">
    <property type="term" value="C:endomembrane system"/>
    <property type="evidence" value="ECO:0007669"/>
    <property type="project" value="UniProtKB-SubCell"/>
</dbReference>
<gene>
    <name evidence="6" type="ORF">HNR12_002896</name>
</gene>
<comment type="subcellular location">
    <subcellularLocation>
        <location evidence="1">Endomembrane system</location>
        <topology evidence="1">Multi-pass membrane protein</topology>
    </subcellularLocation>
</comment>
<evidence type="ECO:0000313" key="7">
    <source>
        <dbReference type="Proteomes" id="UP000575985"/>
    </source>
</evidence>
<evidence type="ECO:0000259" key="5">
    <source>
        <dbReference type="Pfam" id="PF06803"/>
    </source>
</evidence>
<reference evidence="6 7" key="1">
    <citation type="submission" date="2020-07" db="EMBL/GenBank/DDBJ databases">
        <title>Sequencing the genomes of 1000 actinobacteria strains.</title>
        <authorList>
            <person name="Klenk H.-P."/>
        </authorList>
    </citation>
    <scope>NUCLEOTIDE SEQUENCE [LARGE SCALE GENOMIC DNA]</scope>
    <source>
        <strain evidence="6 7">DSM 45927</strain>
    </source>
</reference>
<accession>A0A853BM17</accession>
<name>A0A853BM17_9ACTN</name>
<dbReference type="InterPro" id="IPR010652">
    <property type="entry name" value="DUF1232"/>
</dbReference>
<keyword evidence="2" id="KW-0812">Transmembrane</keyword>
<proteinExistence type="predicted"/>
<keyword evidence="7" id="KW-1185">Reference proteome</keyword>
<dbReference type="EMBL" id="JACCFO010000001">
    <property type="protein sequence ID" value="NYI96619.1"/>
    <property type="molecule type" value="Genomic_DNA"/>
</dbReference>
<dbReference type="RefSeq" id="WP_179767956.1">
    <property type="nucleotide sequence ID" value="NZ_JACCFO010000001.1"/>
</dbReference>
<dbReference type="Proteomes" id="UP000575985">
    <property type="component" value="Unassembled WGS sequence"/>
</dbReference>
<evidence type="ECO:0000256" key="1">
    <source>
        <dbReference type="ARBA" id="ARBA00004127"/>
    </source>
</evidence>
<evidence type="ECO:0000256" key="3">
    <source>
        <dbReference type="ARBA" id="ARBA00022989"/>
    </source>
</evidence>
<dbReference type="Pfam" id="PF06803">
    <property type="entry name" value="DUF1232"/>
    <property type="match status" value="1"/>
</dbReference>
<sequence length="121" mass="13172">MRKSNRAAAGAAAWQAVQQAGSARPGAPTVWERASALPRMLGARIRGHYDGLSGSRLLLYVLGVVYVASPIDLVPELFVPFLGLADDVGVAVWLATSLMAESERFLHWERRDNYVQGHVVD</sequence>
<keyword evidence="4" id="KW-0472">Membrane</keyword>
<evidence type="ECO:0000256" key="2">
    <source>
        <dbReference type="ARBA" id="ARBA00022692"/>
    </source>
</evidence>
<dbReference type="AlphaFoldDB" id="A0A853BM17"/>
<protein>
    <submittedName>
        <fullName evidence="6">Uncharacterized membrane protein YkvA (DUF1232 family)</fullName>
    </submittedName>
</protein>
<comment type="caution">
    <text evidence="6">The sequence shown here is derived from an EMBL/GenBank/DDBJ whole genome shotgun (WGS) entry which is preliminary data.</text>
</comment>
<evidence type="ECO:0000256" key="4">
    <source>
        <dbReference type="ARBA" id="ARBA00023136"/>
    </source>
</evidence>
<keyword evidence="3" id="KW-1133">Transmembrane helix</keyword>
<organism evidence="6 7">
    <name type="scientific">Streptomonospora nanhaiensis</name>
    <dbReference type="NCBI Taxonomy" id="1323731"/>
    <lineage>
        <taxon>Bacteria</taxon>
        <taxon>Bacillati</taxon>
        <taxon>Actinomycetota</taxon>
        <taxon>Actinomycetes</taxon>
        <taxon>Streptosporangiales</taxon>
        <taxon>Nocardiopsidaceae</taxon>
        <taxon>Streptomonospora</taxon>
    </lineage>
</organism>